<evidence type="ECO:0000259" key="1">
    <source>
        <dbReference type="Pfam" id="PF07484"/>
    </source>
</evidence>
<dbReference type="Pfam" id="PF07484">
    <property type="entry name" value="Collar"/>
    <property type="match status" value="1"/>
</dbReference>
<evidence type="ECO:0000313" key="3">
    <source>
        <dbReference type="Proteomes" id="UP000198521"/>
    </source>
</evidence>
<accession>A0A1H7NH91</accession>
<sequence>MEGYTSEIRLWGPNWAPRNWALCNGQLLSIAQNTALFSLIGTIYGGDGRTSFALPDLRGRVPIGPGQGIGLSLRREGQKGGTEINTLNVTQIPSHTHGVIINNPGEIAIPINTSSGDEDESNPGAGVLANTGADNYASSPTANASYAGANIPVSGSQIDIGNTGGNQSINNMQPYLGVNYVICLQGTFPSRS</sequence>
<dbReference type="Proteomes" id="UP000198521">
    <property type="component" value="Unassembled WGS sequence"/>
</dbReference>
<proteinExistence type="predicted"/>
<dbReference type="EMBL" id="FOAB01000003">
    <property type="protein sequence ID" value="SEL22853.1"/>
    <property type="molecule type" value="Genomic_DNA"/>
</dbReference>
<dbReference type="InterPro" id="IPR011083">
    <property type="entry name" value="Phage_tail_collar_dom"/>
</dbReference>
<dbReference type="SUPFAM" id="SSF88874">
    <property type="entry name" value="Receptor-binding domain of short tail fibre protein gp12"/>
    <property type="match status" value="1"/>
</dbReference>
<reference evidence="2 3" key="1">
    <citation type="submission" date="2016-10" db="EMBL/GenBank/DDBJ databases">
        <authorList>
            <person name="de Groot N.N."/>
        </authorList>
    </citation>
    <scope>NUCLEOTIDE SEQUENCE [LARGE SCALE GENOMIC DNA]</scope>
    <source>
        <strain evidence="2 3">DSM 25232</strain>
    </source>
</reference>
<dbReference type="InterPro" id="IPR037053">
    <property type="entry name" value="Phage_tail_collar_dom_sf"/>
</dbReference>
<keyword evidence="3" id="KW-1185">Reference proteome</keyword>
<evidence type="ECO:0000313" key="2">
    <source>
        <dbReference type="EMBL" id="SEL22853.1"/>
    </source>
</evidence>
<dbReference type="STRING" id="1038014.SAMN04487910_2089"/>
<dbReference type="RefSeq" id="WP_091408045.1">
    <property type="nucleotide sequence ID" value="NZ_FOAB01000003.1"/>
</dbReference>
<dbReference type="AlphaFoldDB" id="A0A1H7NH91"/>
<dbReference type="Gene3D" id="3.90.1340.10">
    <property type="entry name" value="Phage tail collar domain"/>
    <property type="match status" value="1"/>
</dbReference>
<dbReference type="OrthoDB" id="9810174at2"/>
<protein>
    <submittedName>
        <fullName evidence="2">Microcystin-dependent protein</fullName>
    </submittedName>
</protein>
<organism evidence="2 3">
    <name type="scientific">Aquimarina amphilecti</name>
    <dbReference type="NCBI Taxonomy" id="1038014"/>
    <lineage>
        <taxon>Bacteria</taxon>
        <taxon>Pseudomonadati</taxon>
        <taxon>Bacteroidota</taxon>
        <taxon>Flavobacteriia</taxon>
        <taxon>Flavobacteriales</taxon>
        <taxon>Flavobacteriaceae</taxon>
        <taxon>Aquimarina</taxon>
    </lineage>
</organism>
<name>A0A1H7NH91_AQUAM</name>
<gene>
    <name evidence="2" type="ORF">SAMN04487910_2089</name>
</gene>
<feature type="domain" description="Phage tail collar" evidence="1">
    <location>
        <begin position="7"/>
        <end position="62"/>
    </location>
</feature>